<accession>A0ABT9ZQV2</accession>
<organism evidence="3 4">
    <name type="scientific">Evansella vedderi</name>
    <dbReference type="NCBI Taxonomy" id="38282"/>
    <lineage>
        <taxon>Bacteria</taxon>
        <taxon>Bacillati</taxon>
        <taxon>Bacillota</taxon>
        <taxon>Bacilli</taxon>
        <taxon>Bacillales</taxon>
        <taxon>Bacillaceae</taxon>
        <taxon>Evansella</taxon>
    </lineage>
</organism>
<dbReference type="InterPro" id="IPR006059">
    <property type="entry name" value="SBP"/>
</dbReference>
<feature type="signal peptide" evidence="2">
    <location>
        <begin position="1"/>
        <end position="21"/>
    </location>
</feature>
<dbReference type="RefSeq" id="WP_307321627.1">
    <property type="nucleotide sequence ID" value="NZ_JAUSUG010000002.1"/>
</dbReference>
<comment type="caution">
    <text evidence="3">The sequence shown here is derived from an EMBL/GenBank/DDBJ whole genome shotgun (WGS) entry which is preliminary data.</text>
</comment>
<proteinExistence type="predicted"/>
<evidence type="ECO:0000313" key="3">
    <source>
        <dbReference type="EMBL" id="MDQ0253239.1"/>
    </source>
</evidence>
<evidence type="ECO:0000313" key="4">
    <source>
        <dbReference type="Proteomes" id="UP001230005"/>
    </source>
</evidence>
<dbReference type="InterPro" id="IPR050490">
    <property type="entry name" value="Bact_solute-bd_prot1"/>
</dbReference>
<evidence type="ECO:0000256" key="1">
    <source>
        <dbReference type="SAM" id="MobiDB-lite"/>
    </source>
</evidence>
<feature type="compositionally biased region" description="Gly residues" evidence="1">
    <location>
        <begin position="30"/>
        <end position="41"/>
    </location>
</feature>
<keyword evidence="2" id="KW-0732">Signal</keyword>
<keyword evidence="4" id="KW-1185">Reference proteome</keyword>
<reference evidence="3 4" key="1">
    <citation type="submission" date="2023-07" db="EMBL/GenBank/DDBJ databases">
        <title>Genomic Encyclopedia of Type Strains, Phase IV (KMG-IV): sequencing the most valuable type-strain genomes for metagenomic binning, comparative biology and taxonomic classification.</title>
        <authorList>
            <person name="Goeker M."/>
        </authorList>
    </citation>
    <scope>NUCLEOTIDE SEQUENCE [LARGE SCALE GENOMIC DNA]</scope>
    <source>
        <strain evidence="3 4">DSM 9768</strain>
    </source>
</reference>
<name>A0ABT9ZQV2_9BACI</name>
<dbReference type="Proteomes" id="UP001230005">
    <property type="component" value="Unassembled WGS sequence"/>
</dbReference>
<dbReference type="Gene3D" id="3.40.190.10">
    <property type="entry name" value="Periplasmic binding protein-like II"/>
    <property type="match status" value="1"/>
</dbReference>
<gene>
    <name evidence="3" type="ORF">J2S74_000611</name>
</gene>
<dbReference type="PANTHER" id="PTHR43649:SF32">
    <property type="entry name" value="SUGAR BINDING SECRETED PROTEIN"/>
    <property type="match status" value="1"/>
</dbReference>
<dbReference type="SUPFAM" id="SSF53850">
    <property type="entry name" value="Periplasmic binding protein-like II"/>
    <property type="match status" value="1"/>
</dbReference>
<dbReference type="EMBL" id="JAUSUG010000002">
    <property type="protein sequence ID" value="MDQ0253239.1"/>
    <property type="molecule type" value="Genomic_DNA"/>
</dbReference>
<evidence type="ECO:0000256" key="2">
    <source>
        <dbReference type="SAM" id="SignalP"/>
    </source>
</evidence>
<dbReference type="Pfam" id="PF13416">
    <property type="entry name" value="SBP_bac_8"/>
    <property type="match status" value="1"/>
</dbReference>
<dbReference type="PROSITE" id="PS51257">
    <property type="entry name" value="PROKAR_LIPOPROTEIN"/>
    <property type="match status" value="1"/>
</dbReference>
<feature type="region of interest" description="Disordered" evidence="1">
    <location>
        <begin position="25"/>
        <end position="45"/>
    </location>
</feature>
<feature type="chain" id="PRO_5047453802" evidence="2">
    <location>
        <begin position="22"/>
        <end position="432"/>
    </location>
</feature>
<dbReference type="PANTHER" id="PTHR43649">
    <property type="entry name" value="ARABINOSE-BINDING PROTEIN-RELATED"/>
    <property type="match status" value="1"/>
</dbReference>
<sequence length="432" mass="47834">MKKFLFMLGCLGLLFGLIACSSESSTDNGDTGGSGDDGGSGDPEEVELTMWLWPGMGLDEKIAEYQELNPHIKINVQEAEYSDHHTNLLTVLGAGSGAPDIAGVEQGHLQRFKEFPEQFHNLLDFGAADIKDDFLEWRWREASSPDGEFVFGVPTDVGPMAMAYRIDIFEEAGLPTDPDEVSAKLSTWEDYIAAGRQVKERTGSNMYNFIGDMFNATREQGELQYFDAEGNLIIEESELIRRAWDLSIESIDIHNNTPRGEAEWGAALAAGDFATVFLPPWMLQNIKNNAPDTAGLWNIALMPEGSGNWGGSLLTLPKQGEHPQEAYDFISWLMSPENQLDIFKTYGNFPSTPSIYDDPAVQNHADEFFNRDDLGAIFSEAAQLVDFVYRSPDTGTINTIMGDALTTVADGQATPEEAWDNAMQEVRRQISR</sequence>
<protein>
    <submittedName>
        <fullName evidence="3">Cellobiose transport system substrate-binding protein</fullName>
    </submittedName>
</protein>